<dbReference type="AlphaFoldDB" id="A0A4Z2J8N1"/>
<comment type="caution">
    <text evidence="1">The sequence shown here is derived from an EMBL/GenBank/DDBJ whole genome shotgun (WGS) entry which is preliminary data.</text>
</comment>
<reference evidence="1 2" key="1">
    <citation type="submission" date="2019-03" db="EMBL/GenBank/DDBJ databases">
        <title>First draft genome of Liparis tanakae, snailfish: a comprehensive survey of snailfish specific genes.</title>
        <authorList>
            <person name="Kim W."/>
            <person name="Song I."/>
            <person name="Jeong J.-H."/>
            <person name="Kim D."/>
            <person name="Kim S."/>
            <person name="Ryu S."/>
            <person name="Song J.Y."/>
            <person name="Lee S.K."/>
        </authorList>
    </citation>
    <scope>NUCLEOTIDE SEQUENCE [LARGE SCALE GENOMIC DNA]</scope>
    <source>
        <tissue evidence="1">Muscle</tissue>
    </source>
</reference>
<dbReference type="Proteomes" id="UP000314294">
    <property type="component" value="Unassembled WGS sequence"/>
</dbReference>
<proteinExistence type="predicted"/>
<evidence type="ECO:0000313" key="2">
    <source>
        <dbReference type="Proteomes" id="UP000314294"/>
    </source>
</evidence>
<keyword evidence="2" id="KW-1185">Reference proteome</keyword>
<gene>
    <name evidence="1" type="ORF">EYF80_002908</name>
</gene>
<evidence type="ECO:0000313" key="1">
    <source>
        <dbReference type="EMBL" id="TNN86725.1"/>
    </source>
</evidence>
<sequence length="221" mass="24201">MARPAAASFGATEGCTGELVCGGDAVPSQLIALSADDRRITLLTQRGNNLEASQCNQSDLLARDQPLWSSWGLSDTYNVSLSGGQNEHFYRTLGNVRPVEVCDGVTWPEVASLDTQERTGLCLHNLSCGGLGHPHHSLERTDRQTDRQCFLRSRPRITSLLAMPRGHAVRCPEGNLFRRLNRLHGLCSAQSHVGSKLFTSSLRVDRSASMSQYQTAERASH</sequence>
<protein>
    <submittedName>
        <fullName evidence="1">Uncharacterized protein</fullName>
    </submittedName>
</protein>
<name>A0A4Z2J8N1_9TELE</name>
<accession>A0A4Z2J8N1</accession>
<dbReference type="EMBL" id="SRLO01000013">
    <property type="protein sequence ID" value="TNN86725.1"/>
    <property type="molecule type" value="Genomic_DNA"/>
</dbReference>
<organism evidence="1 2">
    <name type="scientific">Liparis tanakae</name>
    <name type="common">Tanaka's snailfish</name>
    <dbReference type="NCBI Taxonomy" id="230148"/>
    <lineage>
        <taxon>Eukaryota</taxon>
        <taxon>Metazoa</taxon>
        <taxon>Chordata</taxon>
        <taxon>Craniata</taxon>
        <taxon>Vertebrata</taxon>
        <taxon>Euteleostomi</taxon>
        <taxon>Actinopterygii</taxon>
        <taxon>Neopterygii</taxon>
        <taxon>Teleostei</taxon>
        <taxon>Neoteleostei</taxon>
        <taxon>Acanthomorphata</taxon>
        <taxon>Eupercaria</taxon>
        <taxon>Perciformes</taxon>
        <taxon>Cottioidei</taxon>
        <taxon>Cottales</taxon>
        <taxon>Liparidae</taxon>
        <taxon>Liparis</taxon>
    </lineage>
</organism>